<dbReference type="EMBL" id="JAERSG010000003">
    <property type="protein sequence ID" value="MBL0748030.1"/>
    <property type="molecule type" value="Genomic_DNA"/>
</dbReference>
<feature type="binding site" evidence="6">
    <location>
        <begin position="299"/>
        <end position="305"/>
    </location>
    <ligand>
        <name>S-adenosyl-L-methionine</name>
        <dbReference type="ChEBI" id="CHEBI:59789"/>
    </ligand>
</feature>
<dbReference type="SUPFAM" id="SSF53335">
    <property type="entry name" value="S-adenosyl-L-methionine-dependent methyltransferases"/>
    <property type="match status" value="1"/>
</dbReference>
<sequence>MRSRGRSSSRSSPTRGRPRRPRSWCGSTSVSERRRPVDRPRRAALDVLTAVRADRAYANLVLPQVLRKHGLDGRDAALATELASGAIRMQGLYDPVIDACLAKPKLQPEVRDVLRLGVHQLLSMRVPDHAAISTSVDLVHQTVGRGPSGLVNAVLRKISARPVDQWVTDVAPDPSTDLHGHLAVARSHPRWVVDALAEALGPDASDDELAALLDADNAPPRVTLAARPGLAEVSELEAAGGTRTSRSPYGVELAGGDPASIPAVAEGRAGVQDEGSQLVALAMSDADLEGRDEQWLDLCAGPGGKAALLAAIAAQRGAHLVANERQPHRAALVASAMRAVPRGTVDVLAGDGTRPPWVPGTFDRVLVDAPCSGLGALRRRAESRWRRTPDDVDVLVGLQQVLLDVAIDSVRPGGVVVYATCSPVLAETTEVVAAVLDRRGDADEVDRFQLWPHRDGTDAMFAATLRRRPL</sequence>
<dbReference type="Gene3D" id="3.40.50.150">
    <property type="entry name" value="Vaccinia Virus protein VP39"/>
    <property type="match status" value="1"/>
</dbReference>
<keyword evidence="3 6" id="KW-0808">Transferase</keyword>
<evidence type="ECO:0000256" key="1">
    <source>
        <dbReference type="ARBA" id="ARBA00007494"/>
    </source>
</evidence>
<dbReference type="Proteomes" id="UP000636918">
    <property type="component" value="Unassembled WGS sequence"/>
</dbReference>
<dbReference type="InterPro" id="IPR023267">
    <property type="entry name" value="RCMT"/>
</dbReference>
<dbReference type="PRINTS" id="PR02008">
    <property type="entry name" value="RCMTFAMILY"/>
</dbReference>
<proteinExistence type="inferred from homology"/>
<keyword evidence="2 6" id="KW-0489">Methyltransferase</keyword>
<dbReference type="CDD" id="cd02440">
    <property type="entry name" value="AdoMet_MTases"/>
    <property type="match status" value="1"/>
</dbReference>
<evidence type="ECO:0000313" key="9">
    <source>
        <dbReference type="EMBL" id="MBL0748030.1"/>
    </source>
</evidence>
<evidence type="ECO:0000256" key="5">
    <source>
        <dbReference type="ARBA" id="ARBA00022884"/>
    </source>
</evidence>
<dbReference type="InterPro" id="IPR001678">
    <property type="entry name" value="MeTrfase_RsmB-F_NOP2_dom"/>
</dbReference>
<dbReference type="InterPro" id="IPR006027">
    <property type="entry name" value="NusB_RsmB_TIM44"/>
</dbReference>
<dbReference type="InterPro" id="IPR029063">
    <property type="entry name" value="SAM-dependent_MTases_sf"/>
</dbReference>
<dbReference type="PANTHER" id="PTHR22807">
    <property type="entry name" value="NOP2 YEAST -RELATED NOL1/NOP2/FMU SUN DOMAIN-CONTAINING"/>
    <property type="match status" value="1"/>
</dbReference>
<feature type="domain" description="SAM-dependent MTase RsmB/NOP-type" evidence="8">
    <location>
        <begin position="196"/>
        <end position="470"/>
    </location>
</feature>
<organism evidence="9 10">
    <name type="scientific">Nocardioides baculatus</name>
    <dbReference type="NCBI Taxonomy" id="2801337"/>
    <lineage>
        <taxon>Bacteria</taxon>
        <taxon>Bacillati</taxon>
        <taxon>Actinomycetota</taxon>
        <taxon>Actinomycetes</taxon>
        <taxon>Propionibacteriales</taxon>
        <taxon>Nocardioidaceae</taxon>
        <taxon>Nocardioides</taxon>
    </lineage>
</organism>
<evidence type="ECO:0000256" key="4">
    <source>
        <dbReference type="ARBA" id="ARBA00022691"/>
    </source>
</evidence>
<accession>A0ABS1L8M5</accession>
<reference evidence="9 10" key="1">
    <citation type="submission" date="2021-01" db="EMBL/GenBank/DDBJ databases">
        <title>Genome seq and assembly of Nocardiodes sp. G10.</title>
        <authorList>
            <person name="Chhetri G."/>
        </authorList>
    </citation>
    <scope>NUCLEOTIDE SEQUENCE [LARGE SCALE GENOMIC DNA]</scope>
    <source>
        <strain evidence="9 10">G10</strain>
    </source>
</reference>
<evidence type="ECO:0000256" key="2">
    <source>
        <dbReference type="ARBA" id="ARBA00022603"/>
    </source>
</evidence>
<gene>
    <name evidence="9" type="ORF">JI751_10445</name>
</gene>
<dbReference type="PROSITE" id="PS51686">
    <property type="entry name" value="SAM_MT_RSMB_NOP"/>
    <property type="match status" value="1"/>
</dbReference>
<dbReference type="InterPro" id="IPR035926">
    <property type="entry name" value="NusB-like_sf"/>
</dbReference>
<comment type="caution">
    <text evidence="9">The sequence shown here is derived from an EMBL/GenBank/DDBJ whole genome shotgun (WGS) entry which is preliminary data.</text>
</comment>
<evidence type="ECO:0000259" key="8">
    <source>
        <dbReference type="PROSITE" id="PS51686"/>
    </source>
</evidence>
<dbReference type="PANTHER" id="PTHR22807:SF53">
    <property type="entry name" value="RIBOSOMAL RNA SMALL SUBUNIT METHYLTRANSFERASE B-RELATED"/>
    <property type="match status" value="1"/>
</dbReference>
<feature type="binding site" evidence="6">
    <location>
        <position position="368"/>
    </location>
    <ligand>
        <name>S-adenosyl-L-methionine</name>
        <dbReference type="ChEBI" id="CHEBI:59789"/>
    </ligand>
</feature>
<dbReference type="InterPro" id="IPR049560">
    <property type="entry name" value="MeTrfase_RsmB-F_NOP2_cat"/>
</dbReference>
<name>A0ABS1L8M5_9ACTN</name>
<dbReference type="InterPro" id="IPR018314">
    <property type="entry name" value="RsmB/NOL1/NOP2-like_CS"/>
</dbReference>
<keyword evidence="10" id="KW-1185">Reference proteome</keyword>
<evidence type="ECO:0000313" key="10">
    <source>
        <dbReference type="Proteomes" id="UP000636918"/>
    </source>
</evidence>
<keyword evidence="5 6" id="KW-0694">RNA-binding</keyword>
<keyword evidence="4 6" id="KW-0949">S-adenosyl-L-methionine</keyword>
<evidence type="ECO:0000256" key="7">
    <source>
        <dbReference type="SAM" id="MobiDB-lite"/>
    </source>
</evidence>
<evidence type="ECO:0000256" key="3">
    <source>
        <dbReference type="ARBA" id="ARBA00022679"/>
    </source>
</evidence>
<dbReference type="PROSITE" id="PS01153">
    <property type="entry name" value="NOL1_NOP2_SUN"/>
    <property type="match status" value="1"/>
</dbReference>
<feature type="binding site" evidence="6">
    <location>
        <position position="351"/>
    </location>
    <ligand>
        <name>S-adenosyl-L-methionine</name>
        <dbReference type="ChEBI" id="CHEBI:59789"/>
    </ligand>
</feature>
<dbReference type="SUPFAM" id="SSF48013">
    <property type="entry name" value="NusB-like"/>
    <property type="match status" value="1"/>
</dbReference>
<dbReference type="Gene3D" id="1.10.940.10">
    <property type="entry name" value="NusB-like"/>
    <property type="match status" value="1"/>
</dbReference>
<feature type="binding site" evidence="6">
    <location>
        <position position="324"/>
    </location>
    <ligand>
        <name>S-adenosyl-L-methionine</name>
        <dbReference type="ChEBI" id="CHEBI:59789"/>
    </ligand>
</feature>
<protein>
    <submittedName>
        <fullName evidence="9">rRNA cytosine-C5-methyltransferase</fullName>
    </submittedName>
</protein>
<evidence type="ECO:0000256" key="6">
    <source>
        <dbReference type="PROSITE-ProRule" id="PRU01023"/>
    </source>
</evidence>
<feature type="active site" description="Nucleophile" evidence="6">
    <location>
        <position position="421"/>
    </location>
</feature>
<dbReference type="Pfam" id="PF01189">
    <property type="entry name" value="Methyltr_RsmB-F"/>
    <property type="match status" value="1"/>
</dbReference>
<comment type="similarity">
    <text evidence="1 6">Belongs to the class I-like SAM-binding methyltransferase superfamily. RsmB/NOP family.</text>
</comment>
<feature type="region of interest" description="Disordered" evidence="7">
    <location>
        <begin position="1"/>
        <end position="37"/>
    </location>
</feature>
<dbReference type="Pfam" id="PF01029">
    <property type="entry name" value="NusB"/>
    <property type="match status" value="1"/>
</dbReference>